<comment type="caution">
    <text evidence="1">The sequence shown here is derived from an EMBL/GenBank/DDBJ whole genome shotgun (WGS) entry which is preliminary data.</text>
</comment>
<evidence type="ECO:0000313" key="2">
    <source>
        <dbReference type="Proteomes" id="UP000033423"/>
    </source>
</evidence>
<proteinExistence type="predicted"/>
<dbReference type="NCBIfam" id="TIGR03573">
    <property type="entry name" value="WbuX"/>
    <property type="match status" value="1"/>
</dbReference>
<sequence>MTNSIKQFPSKRPSEAFDLSLHDDNLPAYYGLPQDVIFCNMCVLSNQRPASAVEYRHDINTKKTTVPIDKNGICDACRIHKMKHGTIDWNKREAELRVLCDKYRSRDGHYDCVVPGSGGKDSVYAAHLLKYKFGMNPLTVTWAPHIYTTWGWENFQSWIHSGFDNYLFTPNGLVHRLLTRISLETLFHPFQPFIIGQKLFAPRLAAKLKIPLVFWGEPEAEDGNPIAEFGSAQQDPKYFTIDNRDDIMLSGVSLCDLKTNFGLTENDIEPYCPVDPGMLANAGVTVHYMGYYVRWHPQSNYYYATEHSGFKAAPERTAGSYGKYSGIDDKIDDFHYYTTYIKFGIGRATYDSAQEARNQDVTRDEAVDLVRRYDGEFPERFADECFRYLSINEKQYPVASKMFERPIVDRDYFEMLTDHFRSPHLWTKRQYGWVLRHAVWHK</sequence>
<gene>
    <name evidence="1" type="ORF">MBAV_006473</name>
</gene>
<dbReference type="InterPro" id="IPR020022">
    <property type="entry name" value="N-acetyl_sugar_amidoTrfase"/>
</dbReference>
<organism evidence="1 2">
    <name type="scientific">Candidatus Magnetobacterium bavaricum</name>
    <dbReference type="NCBI Taxonomy" id="29290"/>
    <lineage>
        <taxon>Bacteria</taxon>
        <taxon>Pseudomonadati</taxon>
        <taxon>Nitrospirota</taxon>
        <taxon>Thermodesulfovibrionia</taxon>
        <taxon>Thermodesulfovibrionales</taxon>
        <taxon>Candidatus Magnetobacteriaceae</taxon>
        <taxon>Candidatus Magnetobacterium</taxon>
    </lineage>
</organism>
<evidence type="ECO:0000313" key="1">
    <source>
        <dbReference type="EMBL" id="KJU81340.1"/>
    </source>
</evidence>
<dbReference type="PATRIC" id="fig|29290.4.peg.8547"/>
<dbReference type="PROSITE" id="PS50890">
    <property type="entry name" value="PUA"/>
    <property type="match status" value="1"/>
</dbReference>
<dbReference type="EMBL" id="LACI01002732">
    <property type="protein sequence ID" value="KJU81340.1"/>
    <property type="molecule type" value="Genomic_DNA"/>
</dbReference>
<dbReference type="Proteomes" id="UP000033423">
    <property type="component" value="Unassembled WGS sequence"/>
</dbReference>
<accession>A0A0F3GHD1</accession>
<protein>
    <submittedName>
        <fullName evidence="1">LPS biosynthesis protein, PseA-like protein</fullName>
    </submittedName>
</protein>
<dbReference type="AlphaFoldDB" id="A0A0F3GHD1"/>
<name>A0A0F3GHD1_9BACT</name>
<dbReference type="SUPFAM" id="SSF52402">
    <property type="entry name" value="Adenine nucleotide alpha hydrolases-like"/>
    <property type="match status" value="1"/>
</dbReference>
<keyword evidence="2" id="KW-1185">Reference proteome</keyword>
<reference evidence="1 2" key="1">
    <citation type="submission" date="2015-02" db="EMBL/GenBank/DDBJ databases">
        <title>Single-cell genomics of uncultivated deep-branching MTB reveals a conserved set of magnetosome genes.</title>
        <authorList>
            <person name="Kolinko S."/>
            <person name="Richter M."/>
            <person name="Glockner F.O."/>
            <person name="Brachmann A."/>
            <person name="Schuler D."/>
        </authorList>
    </citation>
    <scope>NUCLEOTIDE SEQUENCE [LARGE SCALE GENOMIC DNA]</scope>
    <source>
        <strain evidence="1">TM-1</strain>
    </source>
</reference>